<dbReference type="NCBIfam" id="TIGR01509">
    <property type="entry name" value="HAD-SF-IA-v3"/>
    <property type="match status" value="1"/>
</dbReference>
<dbReference type="Gene3D" id="3.40.50.1000">
    <property type="entry name" value="HAD superfamily/HAD-like"/>
    <property type="match status" value="1"/>
</dbReference>
<dbReference type="Proteomes" id="UP001107558">
    <property type="component" value="Chromosome 3"/>
</dbReference>
<dbReference type="SUPFAM" id="SSF56784">
    <property type="entry name" value="HAD-like"/>
    <property type="match status" value="1"/>
</dbReference>
<reference evidence="9" key="1">
    <citation type="submission" date="2021-03" db="EMBL/GenBank/DDBJ databases">
        <title>Chromosome level genome of the anhydrobiotic midge Polypedilum vanderplanki.</title>
        <authorList>
            <person name="Yoshida Y."/>
            <person name="Kikawada T."/>
            <person name="Gusev O."/>
        </authorList>
    </citation>
    <scope>NUCLEOTIDE SEQUENCE</scope>
    <source>
        <strain evidence="9">NIAS01</strain>
        <tissue evidence="9">Whole body or cell culture</tissue>
    </source>
</reference>
<dbReference type="SFLD" id="SFLDS00003">
    <property type="entry name" value="Haloacid_Dehalogenase"/>
    <property type="match status" value="1"/>
</dbReference>
<comment type="cofactor">
    <cofactor evidence="1">
        <name>Mg(2+)</name>
        <dbReference type="ChEBI" id="CHEBI:18420"/>
    </cofactor>
</comment>
<dbReference type="Gene3D" id="1.10.150.240">
    <property type="entry name" value="Putative phosphatase, domain 2"/>
    <property type="match status" value="1"/>
</dbReference>
<evidence type="ECO:0000256" key="3">
    <source>
        <dbReference type="ARBA" id="ARBA00022723"/>
    </source>
</evidence>
<evidence type="ECO:0000313" key="9">
    <source>
        <dbReference type="EMBL" id="KAG5670555.1"/>
    </source>
</evidence>
<comment type="caution">
    <text evidence="9">The sequence shown here is derived from an EMBL/GenBank/DDBJ whole genome shotgun (WGS) entry which is preliminary data.</text>
</comment>
<evidence type="ECO:0000256" key="6">
    <source>
        <dbReference type="ARBA" id="ARBA00052504"/>
    </source>
</evidence>
<dbReference type="FunFam" id="3.40.50.1000:FF:000055">
    <property type="entry name" value="Haloacid dehalogenase-like hydrolase family protein"/>
    <property type="match status" value="1"/>
</dbReference>
<dbReference type="GO" id="GO:1990738">
    <property type="term" value="F:pseudouridine 5'-phosphatase activity"/>
    <property type="evidence" value="ECO:0007669"/>
    <property type="project" value="UniProtKB-EC"/>
</dbReference>
<dbReference type="GO" id="GO:0046872">
    <property type="term" value="F:metal ion binding"/>
    <property type="evidence" value="ECO:0007669"/>
    <property type="project" value="UniProtKB-KW"/>
</dbReference>
<evidence type="ECO:0000256" key="1">
    <source>
        <dbReference type="ARBA" id="ARBA00001946"/>
    </source>
</evidence>
<sequence>MFGLQKVLRNQIVRMTIINQISAVATAQYHKVSHVVFDLDGLLLDTEKIYEKIVEDLAHKYGKTYPWDVRMKILGTTERRTCEIAVNELKLPCTVDDFHKQFKQSCLDNLADVYLMKGAERLIKHLHKHKVPFCLATSSSIESVEVKTSHYKDLFSVFNHKVCGSSDPDVKFGKTAPDIFLVAAKRFPDSPDPSKCLVFEDAPNGCKAAKAAGMQVVMVPDSHVTEKQKEDATLVIKDLLHFKPEVFGLPPFPIENEE</sequence>
<dbReference type="Pfam" id="PF00702">
    <property type="entry name" value="Hydrolase"/>
    <property type="match status" value="1"/>
</dbReference>
<dbReference type="AlphaFoldDB" id="A0A9J6BM70"/>
<evidence type="ECO:0000256" key="7">
    <source>
        <dbReference type="ARBA" id="ARBA00066578"/>
    </source>
</evidence>
<evidence type="ECO:0000256" key="5">
    <source>
        <dbReference type="ARBA" id="ARBA00022842"/>
    </source>
</evidence>
<name>A0A9J6BM70_POLVA</name>
<comment type="similarity">
    <text evidence="2">Belongs to the HAD-like hydrolase superfamily. CbbY/CbbZ/Gph/YieH family.</text>
</comment>
<dbReference type="InterPro" id="IPR023214">
    <property type="entry name" value="HAD_sf"/>
</dbReference>
<proteinExistence type="inferred from homology"/>
<dbReference type="SFLD" id="SFLDG01129">
    <property type="entry name" value="C1.5:_HAD__Beta-PGM__Phosphata"/>
    <property type="match status" value="1"/>
</dbReference>
<keyword evidence="4" id="KW-0378">Hydrolase</keyword>
<dbReference type="EMBL" id="JADBJN010000003">
    <property type="protein sequence ID" value="KAG5670555.1"/>
    <property type="molecule type" value="Genomic_DNA"/>
</dbReference>
<accession>A0A9J6BM70</accession>
<evidence type="ECO:0000256" key="4">
    <source>
        <dbReference type="ARBA" id="ARBA00022801"/>
    </source>
</evidence>
<keyword evidence="5" id="KW-0460">Magnesium</keyword>
<dbReference type="InterPro" id="IPR006439">
    <property type="entry name" value="HAD-SF_hydro_IA"/>
</dbReference>
<evidence type="ECO:0000256" key="8">
    <source>
        <dbReference type="ARBA" id="ARBA00083904"/>
    </source>
</evidence>
<dbReference type="FunFam" id="1.10.150.240:FF:000001">
    <property type="entry name" value="Haloacid dehalogenase-like hydrolase domain"/>
    <property type="match status" value="1"/>
</dbReference>
<dbReference type="InterPro" id="IPR023198">
    <property type="entry name" value="PGP-like_dom2"/>
</dbReference>
<dbReference type="PANTHER" id="PTHR18901">
    <property type="entry name" value="2-DEOXYGLUCOSE-6-PHOSPHATE PHOSPHATASE 2"/>
    <property type="match status" value="1"/>
</dbReference>
<keyword evidence="10" id="KW-1185">Reference proteome</keyword>
<protein>
    <recommendedName>
        <fullName evidence="7">pseudouridine 5'-phosphatase</fullName>
        <ecNumber evidence="7">3.1.3.96</ecNumber>
    </recommendedName>
    <alternativeName>
        <fullName evidence="8">Pseudouridine-5'-monophosphatase</fullName>
    </alternativeName>
</protein>
<gene>
    <name evidence="9" type="ORF">PVAND_000809</name>
</gene>
<dbReference type="PANTHER" id="PTHR18901:SF38">
    <property type="entry name" value="PSEUDOURIDINE-5'-PHOSPHATASE"/>
    <property type="match status" value="1"/>
</dbReference>
<evidence type="ECO:0000256" key="2">
    <source>
        <dbReference type="ARBA" id="ARBA00006171"/>
    </source>
</evidence>
<comment type="catalytic activity">
    <reaction evidence="6">
        <text>psi-UMP + H2O = pseudouridine + phosphate</text>
        <dbReference type="Rhea" id="RHEA:10944"/>
        <dbReference type="ChEBI" id="CHEBI:15377"/>
        <dbReference type="ChEBI" id="CHEBI:17802"/>
        <dbReference type="ChEBI" id="CHEBI:43474"/>
        <dbReference type="ChEBI" id="CHEBI:58380"/>
        <dbReference type="EC" id="3.1.3.96"/>
    </reaction>
</comment>
<organism evidence="9 10">
    <name type="scientific">Polypedilum vanderplanki</name>
    <name type="common">Sleeping chironomid midge</name>
    <dbReference type="NCBI Taxonomy" id="319348"/>
    <lineage>
        <taxon>Eukaryota</taxon>
        <taxon>Metazoa</taxon>
        <taxon>Ecdysozoa</taxon>
        <taxon>Arthropoda</taxon>
        <taxon>Hexapoda</taxon>
        <taxon>Insecta</taxon>
        <taxon>Pterygota</taxon>
        <taxon>Neoptera</taxon>
        <taxon>Endopterygota</taxon>
        <taxon>Diptera</taxon>
        <taxon>Nematocera</taxon>
        <taxon>Chironomoidea</taxon>
        <taxon>Chironomidae</taxon>
        <taxon>Chironominae</taxon>
        <taxon>Polypedilum</taxon>
        <taxon>Polypedilum</taxon>
    </lineage>
</organism>
<evidence type="ECO:0000313" key="10">
    <source>
        <dbReference type="Proteomes" id="UP001107558"/>
    </source>
</evidence>
<dbReference type="EC" id="3.1.3.96" evidence="7"/>
<dbReference type="InterPro" id="IPR036412">
    <property type="entry name" value="HAD-like_sf"/>
</dbReference>
<dbReference type="OrthoDB" id="40579at2759"/>
<keyword evidence="3" id="KW-0479">Metal-binding</keyword>